<protein>
    <submittedName>
        <fullName evidence="4">Uncharacterized protein</fullName>
    </submittedName>
</protein>
<gene>
    <name evidence="4" type="ORF">MGAL_10B027594</name>
</gene>
<evidence type="ECO:0000256" key="2">
    <source>
        <dbReference type="SAM" id="Phobius"/>
    </source>
</evidence>
<comment type="caution">
    <text evidence="4">The sequence shown here is derived from an EMBL/GenBank/DDBJ whole genome shotgun (WGS) entry which is preliminary data.</text>
</comment>
<name>A0A8B6GKP3_MYTGA</name>
<keyword evidence="5" id="KW-1185">Reference proteome</keyword>
<dbReference type="AlphaFoldDB" id="A0A8B6GKP3"/>
<feature type="signal peptide" evidence="3">
    <location>
        <begin position="1"/>
        <end position="18"/>
    </location>
</feature>
<evidence type="ECO:0000313" key="5">
    <source>
        <dbReference type="Proteomes" id="UP000596742"/>
    </source>
</evidence>
<feature type="compositionally biased region" description="Basic and acidic residues" evidence="1">
    <location>
        <begin position="603"/>
        <end position="617"/>
    </location>
</feature>
<proteinExistence type="predicted"/>
<dbReference type="OrthoDB" id="6136869at2759"/>
<dbReference type="EMBL" id="UYJE01008579">
    <property type="protein sequence ID" value="VDI64930.1"/>
    <property type="molecule type" value="Genomic_DNA"/>
</dbReference>
<feature type="transmembrane region" description="Helical" evidence="2">
    <location>
        <begin position="497"/>
        <end position="518"/>
    </location>
</feature>
<accession>A0A8B6GKP3</accession>
<keyword evidence="2" id="KW-1133">Transmembrane helix</keyword>
<keyword evidence="2" id="KW-0812">Transmembrane</keyword>
<evidence type="ECO:0000256" key="3">
    <source>
        <dbReference type="SAM" id="SignalP"/>
    </source>
</evidence>
<sequence length="617" mass="66851">MKASWWILSLCVVVHVMGVCTQTDILPSSAGIVPTPTEQTMADLSFNNSPIAYQTQSILSTDFSTLKTQIFSPGINVTSSSVVDANTTLTSVVSFVSTSYVSSLLASTTFDIFLTDSEKLSIAESIKSIASDQLSVETSESIVQTELTFMTSSTAKFELTLLESVNNTDNISSEFFSSVYKTYSQLDFIQTNSSLSLTTDAGENFPSVPTIIETVPTITETVLSTLPESTHDIEITKTFGKGSSNHSIADISTPLNFHLSTTSMAEMSALSNYSFNTPDLASSVSKISSSFTDSILSTQLRPNQSFNSAGTFTLKTTEVLSSSSSDGRLSSAPLSTLIATSMDKIGLNTSSSVVMDKTTDLAYSSSEIYSSTLNGIQSDQITPGSDLVLSSFSSTYDSPVISTLKNNLGTSSYETSMHTSEQSYTFSSTIIRSNIDGIKRTISSSLGSIVPTTPHDTGVTSAFSKMPSSTPTAEDSYPAELQTQIDDLNETVNGYKIAVVVLALIIVLLITLIVLYIIRRRRYYQRKLSVPPGMDEDLLKNDGTKMRQHNRTYFDTAQTGELRISGRMSTASLENKDSEPLSLLESFNKTRNQTLLESTTENGDNKNKIDNIKDEEL</sequence>
<feature type="region of interest" description="Disordered" evidence="1">
    <location>
        <begin position="594"/>
        <end position="617"/>
    </location>
</feature>
<keyword evidence="2" id="KW-0472">Membrane</keyword>
<evidence type="ECO:0000313" key="4">
    <source>
        <dbReference type="EMBL" id="VDI64930.1"/>
    </source>
</evidence>
<evidence type="ECO:0000256" key="1">
    <source>
        <dbReference type="SAM" id="MobiDB-lite"/>
    </source>
</evidence>
<feature type="chain" id="PRO_5032777100" evidence="3">
    <location>
        <begin position="19"/>
        <end position="617"/>
    </location>
</feature>
<organism evidence="4 5">
    <name type="scientific">Mytilus galloprovincialis</name>
    <name type="common">Mediterranean mussel</name>
    <dbReference type="NCBI Taxonomy" id="29158"/>
    <lineage>
        <taxon>Eukaryota</taxon>
        <taxon>Metazoa</taxon>
        <taxon>Spiralia</taxon>
        <taxon>Lophotrochozoa</taxon>
        <taxon>Mollusca</taxon>
        <taxon>Bivalvia</taxon>
        <taxon>Autobranchia</taxon>
        <taxon>Pteriomorphia</taxon>
        <taxon>Mytilida</taxon>
        <taxon>Mytiloidea</taxon>
        <taxon>Mytilidae</taxon>
        <taxon>Mytilinae</taxon>
        <taxon>Mytilus</taxon>
    </lineage>
</organism>
<dbReference type="Proteomes" id="UP000596742">
    <property type="component" value="Unassembled WGS sequence"/>
</dbReference>
<reference evidence="4" key="1">
    <citation type="submission" date="2018-11" db="EMBL/GenBank/DDBJ databases">
        <authorList>
            <person name="Alioto T."/>
            <person name="Alioto T."/>
        </authorList>
    </citation>
    <scope>NUCLEOTIDE SEQUENCE</scope>
</reference>
<keyword evidence="3" id="KW-0732">Signal</keyword>